<dbReference type="NCBIfam" id="TIGR01644">
    <property type="entry name" value="phage_P2_V"/>
    <property type="match status" value="1"/>
</dbReference>
<dbReference type="InterPro" id="IPR013046">
    <property type="entry name" value="GpV/Gp45"/>
</dbReference>
<evidence type="ECO:0000313" key="1">
    <source>
        <dbReference type="EMBL" id="TDO97446.1"/>
    </source>
</evidence>
<sequence>MKYEQALIECGTVIEAKEDQALVKAHILGRETDWLPILQQANEFKRHYTPPRIGQQVVILMGRYVLGSIFNKTCREPVANTTEDVTVYEDGTEIRYDSKTHTLTLKALDALKIETNQSVSITTQNATVNASAVKVEASEIELKGGSGDVVVNGISLVNHTHPQNAGNHYGGGASTGAAQ</sequence>
<protein>
    <submittedName>
        <fullName evidence="1">Phage baseplate assembly protein V</fullName>
    </submittedName>
</protein>
<dbReference type="Proteomes" id="UP000294656">
    <property type="component" value="Unassembled WGS sequence"/>
</dbReference>
<dbReference type="Gene3D" id="6.20.150.10">
    <property type="match status" value="1"/>
</dbReference>
<reference evidence="1 2" key="1">
    <citation type="submission" date="2019-03" db="EMBL/GenBank/DDBJ databases">
        <title>Genomic Encyclopedia of Type Strains, Phase III (KMG-III): the genomes of soil and plant-associated and newly described type strains.</title>
        <authorList>
            <person name="Whitman W."/>
        </authorList>
    </citation>
    <scope>NUCLEOTIDE SEQUENCE [LARGE SCALE GENOMIC DNA]</scope>
    <source>
        <strain evidence="1 2">CECT 7378</strain>
    </source>
</reference>
<keyword evidence="2" id="KW-1185">Reference proteome</keyword>
<dbReference type="EMBL" id="SNXC01000012">
    <property type="protein sequence ID" value="TDO97446.1"/>
    <property type="molecule type" value="Genomic_DNA"/>
</dbReference>
<comment type="caution">
    <text evidence="1">The sequence shown here is derived from an EMBL/GenBank/DDBJ whole genome shotgun (WGS) entry which is preliminary data.</text>
</comment>
<dbReference type="Gene3D" id="2.40.50.230">
    <property type="entry name" value="Gp5 N-terminal domain"/>
    <property type="match status" value="1"/>
</dbReference>
<dbReference type="OrthoDB" id="4931325at2"/>
<dbReference type="AlphaFoldDB" id="A0A4R6M8D5"/>
<dbReference type="InterPro" id="IPR037026">
    <property type="entry name" value="Vgr_OB-fold_dom_sf"/>
</dbReference>
<organism evidence="1 2">
    <name type="scientific">Marinomonas balearica</name>
    <dbReference type="NCBI Taxonomy" id="491947"/>
    <lineage>
        <taxon>Bacteria</taxon>
        <taxon>Pseudomonadati</taxon>
        <taxon>Pseudomonadota</taxon>
        <taxon>Gammaproteobacteria</taxon>
        <taxon>Oceanospirillales</taxon>
        <taxon>Oceanospirillaceae</taxon>
        <taxon>Marinomonas</taxon>
    </lineage>
</organism>
<accession>A0A4R6M8D5</accession>
<proteinExistence type="predicted"/>
<name>A0A4R6M8D5_9GAMM</name>
<evidence type="ECO:0000313" key="2">
    <source>
        <dbReference type="Proteomes" id="UP000294656"/>
    </source>
</evidence>
<dbReference type="RefSeq" id="WP_133504020.1">
    <property type="nucleotide sequence ID" value="NZ_SNXC01000012.1"/>
</dbReference>
<gene>
    <name evidence="1" type="ORF">DFP79_2265</name>
</gene>